<dbReference type="Gene3D" id="3.40.50.300">
    <property type="entry name" value="P-loop containing nucleotide triphosphate hydrolases"/>
    <property type="match status" value="1"/>
</dbReference>
<dbReference type="Proteomes" id="UP000438448">
    <property type="component" value="Unassembled WGS sequence"/>
</dbReference>
<organism evidence="4 5">
    <name type="scientific">Nocardia macrotermitis</name>
    <dbReference type="NCBI Taxonomy" id="2585198"/>
    <lineage>
        <taxon>Bacteria</taxon>
        <taxon>Bacillati</taxon>
        <taxon>Actinomycetota</taxon>
        <taxon>Actinomycetes</taxon>
        <taxon>Mycobacteriales</taxon>
        <taxon>Nocardiaceae</taxon>
        <taxon>Nocardia</taxon>
    </lineage>
</organism>
<feature type="coiled-coil region" evidence="1">
    <location>
        <begin position="414"/>
        <end position="461"/>
    </location>
</feature>
<reference evidence="4 5" key="1">
    <citation type="submission" date="2019-10" db="EMBL/GenBank/DDBJ databases">
        <title>Nocardia macrotermitis sp. nov. and Nocardia aurantia sp. nov., isolated from the gut of fungus growing-termite Macrotermes natalensis.</title>
        <authorList>
            <person name="Benndorf R."/>
            <person name="Schwitalla J."/>
            <person name="Martin K."/>
            <person name="De Beer W."/>
            <person name="Kaster A.-K."/>
            <person name="Vollmers J."/>
            <person name="Poulsen M."/>
            <person name="Beemelmanns C."/>
        </authorList>
    </citation>
    <scope>NUCLEOTIDE SEQUENCE [LARGE SCALE GENOMIC DNA]</scope>
    <source>
        <strain evidence="4 5">RB20</strain>
    </source>
</reference>
<dbReference type="OrthoDB" id="7314834at2"/>
<comment type="caution">
    <text evidence="4">The sequence shown here is derived from an EMBL/GenBank/DDBJ whole genome shotgun (WGS) entry which is preliminary data.</text>
</comment>
<evidence type="ECO:0008006" key="6">
    <source>
        <dbReference type="Google" id="ProtNLM"/>
    </source>
</evidence>
<dbReference type="EMBL" id="WEGK01000002">
    <property type="protein sequence ID" value="MQY18070.1"/>
    <property type="molecule type" value="Genomic_DNA"/>
</dbReference>
<protein>
    <recommendedName>
        <fullName evidence="6">DUF2326 domain-containing protein</fullName>
    </recommendedName>
</protein>
<dbReference type="InterPro" id="IPR027417">
    <property type="entry name" value="P-loop_NTPase"/>
</dbReference>
<evidence type="ECO:0000313" key="4">
    <source>
        <dbReference type="EMBL" id="MQY18070.1"/>
    </source>
</evidence>
<dbReference type="Pfam" id="PF10088">
    <property type="entry name" value="DUF2326"/>
    <property type="match status" value="1"/>
</dbReference>
<gene>
    <name evidence="4" type="ORF">NRB20_11390</name>
</gene>
<dbReference type="RefSeq" id="WP_153408101.1">
    <property type="nucleotide sequence ID" value="NZ_WEGK01000002.1"/>
</dbReference>
<feature type="domain" description="DUF2326" evidence="2">
    <location>
        <begin position="481"/>
        <end position="617"/>
    </location>
</feature>
<name>A0A7K0CX35_9NOCA</name>
<dbReference type="InterPro" id="IPR046919">
    <property type="entry name" value="ABC-3C_CTD10"/>
</dbReference>
<dbReference type="AlphaFoldDB" id="A0A7K0CX35"/>
<keyword evidence="5" id="KW-1185">Reference proteome</keyword>
<feature type="domain" description="ABC-three component systems C-terminal" evidence="3">
    <location>
        <begin position="316"/>
        <end position="439"/>
    </location>
</feature>
<accession>A0A7K0CX35</accession>
<sequence>MLRRLSADDDRFKTLEFRDGLNLVVAKSTSDSSATDSRNGTGKSSTIELLHFLLGARADRRHLVARKELRRIVFSLDMDWPTLTGPLVISRSGSNPQSVTLNPGLLPDGGASGDGRISRLGRATEKSPTTHQEEFHFPYAVPGSQRQGKTLASPRTVPVTDWQHMIERQLFGLRGEYPGVSGRTLLSFLIRKVGDHGFNEATRTFARQPEAQATPNLAYLLGLDSTLAAKYQDIAARRATRDQLKKVVDDPVWGKVVGRASDLRGEIAVQRSKISDLERQMNSFRVVPQYEALKIRADELARRIQQLHTEDAIDQRNLDHLERAVAEAIDPEVRYLEPVYQELGIALPDQTLRRFEDVRDFHSAVVQNRRIYLEEEIESTRAALEHRKTERARLGEEQSFLLRELSEGGALEALTTLQKAFAQEEATLGALENRLAAAQTVESTSREIDSARIELARQVDQDLNERQPRINEASVLFNKLVSELYGEDRPAYLAVEAGRSSLKITPKINSDDSQGINRMLIFCFDFTLALIAHRAGRGPDFLVHDSHMFDGVDDRQLTRALEMAAARTEAENMQYIVTLNDDDLSKARNLGFEPDPYIVPPILTDEYVEGGLFGFRFG</sequence>
<proteinExistence type="predicted"/>
<feature type="coiled-coil region" evidence="1">
    <location>
        <begin position="260"/>
        <end position="310"/>
    </location>
</feature>
<dbReference type="Pfam" id="PF20275">
    <property type="entry name" value="CTD10"/>
    <property type="match status" value="1"/>
</dbReference>
<dbReference type="InterPro" id="IPR018760">
    <property type="entry name" value="DUF2326"/>
</dbReference>
<evidence type="ECO:0000259" key="3">
    <source>
        <dbReference type="Pfam" id="PF20275"/>
    </source>
</evidence>
<keyword evidence="1" id="KW-0175">Coiled coil</keyword>
<evidence type="ECO:0000256" key="1">
    <source>
        <dbReference type="SAM" id="Coils"/>
    </source>
</evidence>
<evidence type="ECO:0000259" key="2">
    <source>
        <dbReference type="Pfam" id="PF10088"/>
    </source>
</evidence>
<evidence type="ECO:0000313" key="5">
    <source>
        <dbReference type="Proteomes" id="UP000438448"/>
    </source>
</evidence>